<dbReference type="STRING" id="191770.SAMN04488013_1059"/>
<evidence type="ECO:0000259" key="4">
    <source>
        <dbReference type="Pfam" id="PF14257"/>
    </source>
</evidence>
<dbReference type="PROSITE" id="PS51257">
    <property type="entry name" value="PROKAR_LIPOPROTEIN"/>
    <property type="match status" value="1"/>
</dbReference>
<reference evidence="5 6" key="1">
    <citation type="submission" date="2019-05" db="EMBL/GenBank/DDBJ databases">
        <title>The metagenome of a microbial culture collection derived from dairy environment covers the genomic content of the human microbiome.</title>
        <authorList>
            <person name="Roder T."/>
            <person name="Wuthrich D."/>
            <person name="Sattari Z."/>
            <person name="Von Ah U."/>
            <person name="Bar C."/>
            <person name="Ronchi F."/>
            <person name="Macpherson A.J."/>
            <person name="Ganal-Vonarburg S.C."/>
            <person name="Bruggmann R."/>
            <person name="Vergeres G."/>
        </authorList>
    </citation>
    <scope>NUCLEOTIDE SEQUENCE [LARGE SCALE GENOMIC DNA]</scope>
    <source>
        <strain evidence="5 6">FAM 24235</strain>
    </source>
</reference>
<evidence type="ECO:0000256" key="3">
    <source>
        <dbReference type="SAM" id="SignalP"/>
    </source>
</evidence>
<feature type="coiled-coil region" evidence="1">
    <location>
        <begin position="154"/>
        <end position="184"/>
    </location>
</feature>
<dbReference type="OrthoDB" id="2162337at2"/>
<keyword evidence="2" id="KW-0472">Membrane</keyword>
<accession>A0A5R9C2G3</accession>
<feature type="chain" id="PRO_5038666222" evidence="3">
    <location>
        <begin position="20"/>
        <end position="290"/>
    </location>
</feature>
<sequence length="290" mass="33330">MSKKYWLSLGLSLSLLMVACSNQGNESSDDSMEVSDEQLSEDMDIDIETEEGAASVEQNEPLIGEKVIKSVDVGYETTDFQESIDYIEKTIENHGAYIEYSNEWNDSADQQYRSKNYTLRVPTESMDAFLDELEGMDAYKENEMISSEDVTQSYRDTEARIKVLSNKEERLNALLEEAESVEVIIQIEDSLSETIAERESLQSIIENYDSLIDYTMVNITLTERSTIANNRGEGRPFLERIQEAFINSAYAFFYFLQNVVIWVIYAIPFVLIIGVIIGIYYYAKRRNKHK</sequence>
<comment type="caution">
    <text evidence="5">The sequence shown here is derived from an EMBL/GenBank/DDBJ whole genome shotgun (WGS) entry which is preliminary data.</text>
</comment>
<keyword evidence="2" id="KW-1133">Transmembrane helix</keyword>
<feature type="domain" description="DUF4349" evidence="4">
    <location>
        <begin position="66"/>
        <end position="280"/>
    </location>
</feature>
<proteinExistence type="predicted"/>
<protein>
    <submittedName>
        <fullName evidence="5">DUF4349 domain-containing protein</fullName>
    </submittedName>
</protein>
<keyword evidence="2" id="KW-0812">Transmembrane</keyword>
<evidence type="ECO:0000313" key="5">
    <source>
        <dbReference type="EMBL" id="TLQ06939.1"/>
    </source>
</evidence>
<gene>
    <name evidence="5" type="ORF">FEZ48_08015</name>
</gene>
<dbReference type="Proteomes" id="UP000307201">
    <property type="component" value="Unassembled WGS sequence"/>
</dbReference>
<keyword evidence="1" id="KW-0175">Coiled coil</keyword>
<dbReference type="InterPro" id="IPR025645">
    <property type="entry name" value="DUF4349"/>
</dbReference>
<dbReference type="AlphaFoldDB" id="A0A5R9C2G3"/>
<organism evidence="5 6">
    <name type="scientific">Marinilactibacillus psychrotolerans</name>
    <dbReference type="NCBI Taxonomy" id="191770"/>
    <lineage>
        <taxon>Bacteria</taxon>
        <taxon>Bacillati</taxon>
        <taxon>Bacillota</taxon>
        <taxon>Bacilli</taxon>
        <taxon>Lactobacillales</taxon>
        <taxon>Carnobacteriaceae</taxon>
        <taxon>Marinilactibacillus</taxon>
    </lineage>
</organism>
<feature type="signal peptide" evidence="3">
    <location>
        <begin position="1"/>
        <end position="19"/>
    </location>
</feature>
<name>A0A5R9C2G3_9LACT</name>
<feature type="transmembrane region" description="Helical" evidence="2">
    <location>
        <begin position="259"/>
        <end position="283"/>
    </location>
</feature>
<dbReference type="Pfam" id="PF14257">
    <property type="entry name" value="DUF4349"/>
    <property type="match status" value="1"/>
</dbReference>
<evidence type="ECO:0000313" key="6">
    <source>
        <dbReference type="Proteomes" id="UP000307201"/>
    </source>
</evidence>
<dbReference type="EMBL" id="VBTE01000022">
    <property type="protein sequence ID" value="TLQ06939.1"/>
    <property type="molecule type" value="Genomic_DNA"/>
</dbReference>
<dbReference type="RefSeq" id="WP_138472103.1">
    <property type="nucleotide sequence ID" value="NZ_VBTE01000022.1"/>
</dbReference>
<evidence type="ECO:0000256" key="1">
    <source>
        <dbReference type="SAM" id="Coils"/>
    </source>
</evidence>
<evidence type="ECO:0000256" key="2">
    <source>
        <dbReference type="SAM" id="Phobius"/>
    </source>
</evidence>
<keyword evidence="3" id="KW-0732">Signal</keyword>